<dbReference type="PROSITE" id="PS50011">
    <property type="entry name" value="PROTEIN_KINASE_DOM"/>
    <property type="match status" value="1"/>
</dbReference>
<dbReference type="GO" id="GO:0004672">
    <property type="term" value="F:protein kinase activity"/>
    <property type="evidence" value="ECO:0007669"/>
    <property type="project" value="InterPro"/>
</dbReference>
<accession>A0A813FK08</accession>
<keyword evidence="4" id="KW-1185">Reference proteome</keyword>
<comment type="caution">
    <text evidence="3">The sequence shown here is derived from an EMBL/GenBank/DDBJ whole genome shotgun (WGS) entry which is preliminary data.</text>
</comment>
<evidence type="ECO:0000313" key="4">
    <source>
        <dbReference type="Proteomes" id="UP000654075"/>
    </source>
</evidence>
<dbReference type="EMBL" id="CAJNNV010025440">
    <property type="protein sequence ID" value="CAE8614506.1"/>
    <property type="molecule type" value="Genomic_DNA"/>
</dbReference>
<dbReference type="CDD" id="cd05121">
    <property type="entry name" value="ABC1_ADCK3-like"/>
    <property type="match status" value="1"/>
</dbReference>
<organism evidence="3 4">
    <name type="scientific">Polarella glacialis</name>
    <name type="common">Dinoflagellate</name>
    <dbReference type="NCBI Taxonomy" id="89957"/>
    <lineage>
        <taxon>Eukaryota</taxon>
        <taxon>Sar</taxon>
        <taxon>Alveolata</taxon>
        <taxon>Dinophyceae</taxon>
        <taxon>Suessiales</taxon>
        <taxon>Suessiaceae</taxon>
        <taxon>Polarella</taxon>
    </lineage>
</organism>
<dbReference type="OrthoDB" id="427480at2759"/>
<reference evidence="3" key="1">
    <citation type="submission" date="2021-02" db="EMBL/GenBank/DDBJ databases">
        <authorList>
            <person name="Dougan E. K."/>
            <person name="Rhodes N."/>
            <person name="Thang M."/>
            <person name="Chan C."/>
        </authorList>
    </citation>
    <scope>NUCLEOTIDE SEQUENCE</scope>
</reference>
<evidence type="ECO:0000313" key="3">
    <source>
        <dbReference type="EMBL" id="CAE8614506.1"/>
    </source>
</evidence>
<dbReference type="PANTHER" id="PTHR10566">
    <property type="entry name" value="CHAPERONE-ACTIVITY OF BC1 COMPLEX CABC1 -RELATED"/>
    <property type="match status" value="1"/>
</dbReference>
<evidence type="ECO:0000256" key="1">
    <source>
        <dbReference type="ARBA" id="ARBA00009670"/>
    </source>
</evidence>
<dbReference type="Proteomes" id="UP000654075">
    <property type="component" value="Unassembled WGS sequence"/>
</dbReference>
<dbReference type="InterPro" id="IPR004147">
    <property type="entry name" value="ABC1_dom"/>
</dbReference>
<gene>
    <name evidence="3" type="ORF">PGLA1383_LOCUS32228</name>
</gene>
<dbReference type="InterPro" id="IPR011009">
    <property type="entry name" value="Kinase-like_dom_sf"/>
</dbReference>
<dbReference type="GO" id="GO:0005524">
    <property type="term" value="F:ATP binding"/>
    <property type="evidence" value="ECO:0007669"/>
    <property type="project" value="InterPro"/>
</dbReference>
<dbReference type="Gene3D" id="1.10.510.10">
    <property type="entry name" value="Transferase(Phosphotransferase) domain 1"/>
    <property type="match status" value="1"/>
</dbReference>
<proteinExistence type="inferred from homology"/>
<comment type="similarity">
    <text evidence="1">Belongs to the protein kinase superfamily. ADCK protein kinase family.</text>
</comment>
<sequence>MTLGRAFALAPGAPPCLAPAALGSRPQERLRGLGSASQGAATHRPACAAAAVAGAAAWLGSRRVSRRVSRRRRCSAIRRHATGREVLSRGSQAFKLPAEGTNPDLDMLVKGLRGGNLNDQDMQEEGLDMYLVDITSRDEETGLPLVYQPEEIGEYFQARPWAVVSRVGQIFSTAGLLFAGALGDRMFGPAKGTEEAIELEVQRAREFRRVVTQLGPLFIKLGQALSIRPDILSPRAMVELQALCDKVPTYSTEQAMATVEDELSEKLGRRVTIDEIFECITPEPIAAASLGQVYRAKLREPAGYEVAVKVQRPGVLATASLDLYLIRSFGVMVNTLTQVRGATRRTDLVALLDNFASRFYEELDYEVECANGIEVQAAMRSLPRVAVPTNFPEYCTRKVHVAEWIEGEKLSQSGAADVRELVNVGVLAYLTQLLQTGFFHADPHPGNMLRTPDGRLAILDFGLMTRITDDQKFGMVEAIAHLVHRDYAAIGQDFKNLDFIPEDVDVEPVVPALSRVFDSALSGGGAKGINFQELAADLAQITFDYPFRIPPYFALVIRAIGVLEARLLWSVRFRAGWATIVEGQFSIDVFFASVRMFPNLLGRNLCTIYGCGVPWTVRRMHLVFRYGCQVGKKLADKFARLLIGSFETAPDAWVLAMSGRTFRLYLPGPESLRLAHLFSQATVGLMLVNSTIRRRVPFLGIGVVTAAEADEAWRRIEGRQAERASQAFQQNCLLRAVAPAEPALQKVHVEKEVALLAVPTPLGSPCVRRGVWRSRVGSYELSELADGRIRYVEVIPDGRSLCGLLVPPTSQAGWWEADVHIAYSAGQCSRAEPAGSLRLRCVQASSSREASNCPVEGISVVGQATGSCQAISQVLPLGDLDWCRSDLVLATLADGVAPRRLLSESQLRQWHAE</sequence>
<dbReference type="InterPro" id="IPR050154">
    <property type="entry name" value="UbiB_kinase"/>
</dbReference>
<feature type="domain" description="Protein kinase" evidence="2">
    <location>
        <begin position="279"/>
        <end position="591"/>
    </location>
</feature>
<dbReference type="InterPro" id="IPR000719">
    <property type="entry name" value="Prot_kinase_dom"/>
</dbReference>
<dbReference type="Pfam" id="PF03109">
    <property type="entry name" value="ABC1"/>
    <property type="match status" value="1"/>
</dbReference>
<dbReference type="PANTHER" id="PTHR10566:SF117">
    <property type="entry name" value="UNUSUAL PROTEIN KINASE-RELATED"/>
    <property type="match status" value="1"/>
</dbReference>
<name>A0A813FK08_POLGL</name>
<protein>
    <recommendedName>
        <fullName evidence="2">Protein kinase domain-containing protein</fullName>
    </recommendedName>
</protein>
<dbReference type="AlphaFoldDB" id="A0A813FK08"/>
<dbReference type="SUPFAM" id="SSF56112">
    <property type="entry name" value="Protein kinase-like (PK-like)"/>
    <property type="match status" value="1"/>
</dbReference>
<evidence type="ECO:0000259" key="2">
    <source>
        <dbReference type="PROSITE" id="PS50011"/>
    </source>
</evidence>